<dbReference type="AlphaFoldDB" id="A0A0V0GJN2"/>
<accession>A0A0V0GJN2</accession>
<organism evidence="1">
    <name type="scientific">Solanum chacoense</name>
    <name type="common">Chaco potato</name>
    <dbReference type="NCBI Taxonomy" id="4108"/>
    <lineage>
        <taxon>Eukaryota</taxon>
        <taxon>Viridiplantae</taxon>
        <taxon>Streptophyta</taxon>
        <taxon>Embryophyta</taxon>
        <taxon>Tracheophyta</taxon>
        <taxon>Spermatophyta</taxon>
        <taxon>Magnoliopsida</taxon>
        <taxon>eudicotyledons</taxon>
        <taxon>Gunneridae</taxon>
        <taxon>Pentapetalae</taxon>
        <taxon>asterids</taxon>
        <taxon>lamiids</taxon>
        <taxon>Solanales</taxon>
        <taxon>Solanaceae</taxon>
        <taxon>Solanoideae</taxon>
        <taxon>Solaneae</taxon>
        <taxon>Solanum</taxon>
    </lineage>
</organism>
<proteinExistence type="predicted"/>
<name>A0A0V0GJN2_SOLCH</name>
<dbReference type="EMBL" id="GEDG01038651">
    <property type="protein sequence ID" value="JAP07483.1"/>
    <property type="molecule type" value="Transcribed_RNA"/>
</dbReference>
<evidence type="ECO:0000313" key="1">
    <source>
        <dbReference type="EMBL" id="JAP07483.1"/>
    </source>
</evidence>
<sequence>MTAEMQRIHRPRERRIILLIVEEREELWWEMDGIRGVCEGTWMICGNFNITRYATEKKNSRGVSRAMR</sequence>
<protein>
    <submittedName>
        <fullName evidence="1">Putative ovule protein</fullName>
    </submittedName>
</protein>
<reference evidence="1" key="1">
    <citation type="submission" date="2015-12" db="EMBL/GenBank/DDBJ databases">
        <title>Gene expression during late stages of embryo sac development: a critical building block for successful pollen-pistil interactions.</title>
        <authorList>
            <person name="Liu Y."/>
            <person name="Joly V."/>
            <person name="Sabar M."/>
            <person name="Matton D.P."/>
        </authorList>
    </citation>
    <scope>NUCLEOTIDE SEQUENCE</scope>
</reference>